<sequence length="240" mass="26819">MKQKFTLIELLVVVAIIGILGSLLLPSLSKARMTSRIAVCKSNLKQVYTAQVLFADDNDDMVFTNNKGPEWMTLTKFNKNFDSDGLPKNKYAGQFIHSDGSPFLVPYLGPSDSAVYACPATEIDKTSDYYPTNKWGFKDRSYEGFMDRNSGYPVKWDEVYALGFDSASIHTRLWAEKTRKPFVIDAFSQSGGLAGDSKFHNNTGNYNLLVTDGSVVKYYLPYSLADTAAKKMYMEAAMGY</sequence>
<dbReference type="InterPro" id="IPR012902">
    <property type="entry name" value="N_methyl_site"/>
</dbReference>
<dbReference type="SUPFAM" id="SSF54523">
    <property type="entry name" value="Pili subunits"/>
    <property type="match status" value="1"/>
</dbReference>
<dbReference type="NCBIfam" id="TIGR02532">
    <property type="entry name" value="IV_pilin_GFxxxE"/>
    <property type="match status" value="1"/>
</dbReference>
<reference evidence="1 2" key="1">
    <citation type="journal article" date="2010" name="J. Bacteriol.">
        <title>Genome sequence of Lentisphaera araneosa HTCC2155T, the type species of the order Lentisphaerales in the phylum Lentisphaerae.</title>
        <authorList>
            <person name="Thrash J.C."/>
            <person name="Cho J.C."/>
            <person name="Vergin K.L."/>
            <person name="Morris R.M."/>
            <person name="Giovannoni S.J."/>
        </authorList>
    </citation>
    <scope>NUCLEOTIDE SEQUENCE [LARGE SCALE GENOMIC DNA]</scope>
    <source>
        <strain evidence="1 2">HTCC2155</strain>
    </source>
</reference>
<proteinExistence type="predicted"/>
<dbReference type="AlphaFoldDB" id="A6DM08"/>
<dbReference type="EMBL" id="ABCK01000010">
    <property type="protein sequence ID" value="EDM27306.1"/>
    <property type="molecule type" value="Genomic_DNA"/>
</dbReference>
<dbReference type="Proteomes" id="UP000004947">
    <property type="component" value="Unassembled WGS sequence"/>
</dbReference>
<evidence type="ECO:0000313" key="2">
    <source>
        <dbReference type="Proteomes" id="UP000004947"/>
    </source>
</evidence>
<keyword evidence="2" id="KW-1185">Reference proteome</keyword>
<dbReference type="STRING" id="313628.LNTAR_21370"/>
<accession>A6DM08</accession>
<dbReference type="Gene3D" id="3.30.700.10">
    <property type="entry name" value="Glycoprotein, Type 4 Pilin"/>
    <property type="match status" value="1"/>
</dbReference>
<gene>
    <name evidence="1" type="ORF">LNTAR_21370</name>
</gene>
<comment type="caution">
    <text evidence="1">The sequence shown here is derived from an EMBL/GenBank/DDBJ whole genome shotgun (WGS) entry which is preliminary data.</text>
</comment>
<evidence type="ECO:0008006" key="3">
    <source>
        <dbReference type="Google" id="ProtNLM"/>
    </source>
</evidence>
<name>A6DM08_9BACT</name>
<dbReference type="eggNOG" id="COG2165">
    <property type="taxonomic scope" value="Bacteria"/>
</dbReference>
<organism evidence="1 2">
    <name type="scientific">Lentisphaera araneosa HTCC2155</name>
    <dbReference type="NCBI Taxonomy" id="313628"/>
    <lineage>
        <taxon>Bacteria</taxon>
        <taxon>Pseudomonadati</taxon>
        <taxon>Lentisphaerota</taxon>
        <taxon>Lentisphaeria</taxon>
        <taxon>Lentisphaerales</taxon>
        <taxon>Lentisphaeraceae</taxon>
        <taxon>Lentisphaera</taxon>
    </lineage>
</organism>
<protein>
    <recommendedName>
        <fullName evidence="3">Prepilin-type N-terminal cleavage/methylation domain-containing protein</fullName>
    </recommendedName>
</protein>
<evidence type="ECO:0000313" key="1">
    <source>
        <dbReference type="EMBL" id="EDM27306.1"/>
    </source>
</evidence>
<dbReference type="RefSeq" id="WP_007278915.1">
    <property type="nucleotide sequence ID" value="NZ_ABCK01000010.1"/>
</dbReference>
<dbReference type="PANTHER" id="PTHR30093">
    <property type="entry name" value="GENERAL SECRETION PATHWAY PROTEIN G"/>
    <property type="match status" value="1"/>
</dbReference>
<dbReference type="InterPro" id="IPR045584">
    <property type="entry name" value="Pilin-like"/>
</dbReference>